<evidence type="ECO:0000256" key="1">
    <source>
        <dbReference type="SAM" id="MobiDB-lite"/>
    </source>
</evidence>
<name>A0A0M3J1A2_ANISI</name>
<reference evidence="2 3" key="2">
    <citation type="submission" date="2018-11" db="EMBL/GenBank/DDBJ databases">
        <authorList>
            <consortium name="Pathogen Informatics"/>
        </authorList>
    </citation>
    <scope>NUCLEOTIDE SEQUENCE [LARGE SCALE GENOMIC DNA]</scope>
</reference>
<evidence type="ECO:0000313" key="3">
    <source>
        <dbReference type="Proteomes" id="UP000267096"/>
    </source>
</evidence>
<dbReference type="WBParaSite" id="ASIM_0000129801-mRNA-1">
    <property type="protein sequence ID" value="ASIM_0000129801-mRNA-1"/>
    <property type="gene ID" value="ASIM_0000129801"/>
</dbReference>
<keyword evidence="3" id="KW-1185">Reference proteome</keyword>
<sequence length="83" mass="9512">MRKFLRWSYYGWAFTHAPAHRLLMSRKMTVYQISGAVVTLPLTANDRPTTDLEGLGLRSRRGPKGAGEWENCNRSVFQSSRQP</sequence>
<dbReference type="AlphaFoldDB" id="A0A0M3J1A2"/>
<evidence type="ECO:0000313" key="2">
    <source>
        <dbReference type="EMBL" id="VDK18499.1"/>
    </source>
</evidence>
<feature type="region of interest" description="Disordered" evidence="1">
    <location>
        <begin position="51"/>
        <end position="83"/>
    </location>
</feature>
<dbReference type="EMBL" id="UYRR01001134">
    <property type="protein sequence ID" value="VDK18499.1"/>
    <property type="molecule type" value="Genomic_DNA"/>
</dbReference>
<organism evidence="4">
    <name type="scientific">Anisakis simplex</name>
    <name type="common">Herring worm</name>
    <dbReference type="NCBI Taxonomy" id="6269"/>
    <lineage>
        <taxon>Eukaryota</taxon>
        <taxon>Metazoa</taxon>
        <taxon>Ecdysozoa</taxon>
        <taxon>Nematoda</taxon>
        <taxon>Chromadorea</taxon>
        <taxon>Rhabditida</taxon>
        <taxon>Spirurina</taxon>
        <taxon>Ascaridomorpha</taxon>
        <taxon>Ascaridoidea</taxon>
        <taxon>Anisakidae</taxon>
        <taxon>Anisakis</taxon>
        <taxon>Anisakis simplex complex</taxon>
    </lineage>
</organism>
<proteinExistence type="predicted"/>
<reference evidence="4" key="1">
    <citation type="submission" date="2017-02" db="UniProtKB">
        <authorList>
            <consortium name="WormBaseParasite"/>
        </authorList>
    </citation>
    <scope>IDENTIFICATION</scope>
</reference>
<protein>
    <submittedName>
        <fullName evidence="4">Secreted protein</fullName>
    </submittedName>
</protein>
<evidence type="ECO:0000313" key="4">
    <source>
        <dbReference type="WBParaSite" id="ASIM_0000129801-mRNA-1"/>
    </source>
</evidence>
<accession>A0A0M3J1A2</accession>
<gene>
    <name evidence="2" type="ORF">ASIM_LOCUS1185</name>
</gene>
<feature type="compositionally biased region" description="Polar residues" evidence="1">
    <location>
        <begin position="72"/>
        <end position="83"/>
    </location>
</feature>
<dbReference type="Proteomes" id="UP000267096">
    <property type="component" value="Unassembled WGS sequence"/>
</dbReference>